<accession>A0A9D4ZSZ3</accession>
<organism evidence="1 2">
    <name type="scientific">Adiantum capillus-veneris</name>
    <name type="common">Maidenhair fern</name>
    <dbReference type="NCBI Taxonomy" id="13818"/>
    <lineage>
        <taxon>Eukaryota</taxon>
        <taxon>Viridiplantae</taxon>
        <taxon>Streptophyta</taxon>
        <taxon>Embryophyta</taxon>
        <taxon>Tracheophyta</taxon>
        <taxon>Polypodiopsida</taxon>
        <taxon>Polypodiidae</taxon>
        <taxon>Polypodiales</taxon>
        <taxon>Pteridineae</taxon>
        <taxon>Pteridaceae</taxon>
        <taxon>Vittarioideae</taxon>
        <taxon>Adiantum</taxon>
    </lineage>
</organism>
<comment type="caution">
    <text evidence="1">The sequence shown here is derived from an EMBL/GenBank/DDBJ whole genome shotgun (WGS) entry which is preliminary data.</text>
</comment>
<protein>
    <submittedName>
        <fullName evidence="1">Uncharacterized protein</fullName>
    </submittedName>
</protein>
<dbReference type="AlphaFoldDB" id="A0A9D4ZSZ3"/>
<proteinExistence type="predicted"/>
<sequence>MMISDFGRTYMHIGAGTVGICMSNATIYRSMMVFWSSTSRKLNNVCANLVDKFSGIEDCDGCGSHHFVVRYLDAPILSIQSYMCFLRHVDLGTRARVTVLRDAKLYMDDQMRVAIMVGCFPYGGLKMCTNR</sequence>
<evidence type="ECO:0000313" key="2">
    <source>
        <dbReference type="Proteomes" id="UP000886520"/>
    </source>
</evidence>
<gene>
    <name evidence="1" type="ORF">GOP47_0001185</name>
</gene>
<dbReference type="Proteomes" id="UP000886520">
    <property type="component" value="Chromosome 1"/>
</dbReference>
<name>A0A9D4ZSZ3_ADICA</name>
<dbReference type="EMBL" id="JABFUD020000001">
    <property type="protein sequence ID" value="KAI5085016.1"/>
    <property type="molecule type" value="Genomic_DNA"/>
</dbReference>
<evidence type="ECO:0000313" key="1">
    <source>
        <dbReference type="EMBL" id="KAI5085016.1"/>
    </source>
</evidence>
<keyword evidence="2" id="KW-1185">Reference proteome</keyword>
<reference evidence="1" key="1">
    <citation type="submission" date="2021-01" db="EMBL/GenBank/DDBJ databases">
        <title>Adiantum capillus-veneris genome.</title>
        <authorList>
            <person name="Fang Y."/>
            <person name="Liao Q."/>
        </authorList>
    </citation>
    <scope>NUCLEOTIDE SEQUENCE</scope>
    <source>
        <strain evidence="1">H3</strain>
        <tissue evidence="1">Leaf</tissue>
    </source>
</reference>